<evidence type="ECO:0000313" key="3">
    <source>
        <dbReference type="Proteomes" id="UP001419268"/>
    </source>
</evidence>
<reference evidence="2 3" key="1">
    <citation type="submission" date="2024-01" db="EMBL/GenBank/DDBJ databases">
        <title>Genome assemblies of Stephania.</title>
        <authorList>
            <person name="Yang L."/>
        </authorList>
    </citation>
    <scope>NUCLEOTIDE SEQUENCE [LARGE SCALE GENOMIC DNA]</scope>
    <source>
        <strain evidence="2">JXDWG</strain>
        <tissue evidence="2">Leaf</tissue>
    </source>
</reference>
<comment type="caution">
    <text evidence="2">The sequence shown here is derived from an EMBL/GenBank/DDBJ whole genome shotgun (WGS) entry which is preliminary data.</text>
</comment>
<feature type="compositionally biased region" description="Polar residues" evidence="1">
    <location>
        <begin position="7"/>
        <end position="17"/>
    </location>
</feature>
<dbReference type="AlphaFoldDB" id="A0AAP0PYU9"/>
<dbReference type="EMBL" id="JBBNAG010000002">
    <property type="protein sequence ID" value="KAK9157631.1"/>
    <property type="molecule type" value="Genomic_DNA"/>
</dbReference>
<name>A0AAP0PYU9_9MAGN</name>
<evidence type="ECO:0000256" key="1">
    <source>
        <dbReference type="SAM" id="MobiDB-lite"/>
    </source>
</evidence>
<feature type="region of interest" description="Disordered" evidence="1">
    <location>
        <begin position="1"/>
        <end position="26"/>
    </location>
</feature>
<gene>
    <name evidence="2" type="ORF">Scep_004205</name>
</gene>
<proteinExistence type="predicted"/>
<organism evidence="2 3">
    <name type="scientific">Stephania cephalantha</name>
    <dbReference type="NCBI Taxonomy" id="152367"/>
    <lineage>
        <taxon>Eukaryota</taxon>
        <taxon>Viridiplantae</taxon>
        <taxon>Streptophyta</taxon>
        <taxon>Embryophyta</taxon>
        <taxon>Tracheophyta</taxon>
        <taxon>Spermatophyta</taxon>
        <taxon>Magnoliopsida</taxon>
        <taxon>Ranunculales</taxon>
        <taxon>Menispermaceae</taxon>
        <taxon>Menispermoideae</taxon>
        <taxon>Cissampelideae</taxon>
        <taxon>Stephania</taxon>
    </lineage>
</organism>
<dbReference type="Proteomes" id="UP001419268">
    <property type="component" value="Unassembled WGS sequence"/>
</dbReference>
<keyword evidence="3" id="KW-1185">Reference proteome</keyword>
<protein>
    <submittedName>
        <fullName evidence="2">Uncharacterized protein</fullName>
    </submittedName>
</protein>
<evidence type="ECO:0000313" key="2">
    <source>
        <dbReference type="EMBL" id="KAK9157631.1"/>
    </source>
</evidence>
<sequence>MAMLIIPTTTVDTNRAPPNTLLRPTSPVPALVKETRLENTSGAPLPRERRVTPAMVGESFRKLDKLSNEEQK</sequence>
<accession>A0AAP0PYU9</accession>